<dbReference type="Gene3D" id="1.10.443.10">
    <property type="entry name" value="Intergrase catalytic core"/>
    <property type="match status" value="1"/>
</dbReference>
<keyword evidence="9" id="KW-1185">Reference proteome</keyword>
<dbReference type="InterPro" id="IPR013762">
    <property type="entry name" value="Integrase-like_cat_sf"/>
</dbReference>
<evidence type="ECO:0000256" key="5">
    <source>
        <dbReference type="PROSITE-ProRule" id="PRU01248"/>
    </source>
</evidence>
<dbReference type="SUPFAM" id="SSF56349">
    <property type="entry name" value="DNA breaking-rejoining enzymes"/>
    <property type="match status" value="1"/>
</dbReference>
<dbReference type="PANTHER" id="PTHR30629">
    <property type="entry name" value="PROPHAGE INTEGRASE"/>
    <property type="match status" value="1"/>
</dbReference>
<comment type="caution">
    <text evidence="8">The sequence shown here is derived from an EMBL/GenBank/DDBJ whole genome shotgun (WGS) entry which is preliminary data.</text>
</comment>
<protein>
    <submittedName>
        <fullName evidence="8">Tyrosine-type recombinase/integrase</fullName>
    </submittedName>
</protein>
<dbReference type="Pfam" id="PF00589">
    <property type="entry name" value="Phage_integrase"/>
    <property type="match status" value="1"/>
</dbReference>
<dbReference type="PROSITE" id="PS51898">
    <property type="entry name" value="TYR_RECOMBINASE"/>
    <property type="match status" value="1"/>
</dbReference>
<dbReference type="PROSITE" id="PS51900">
    <property type="entry name" value="CB"/>
    <property type="match status" value="1"/>
</dbReference>
<dbReference type="RefSeq" id="WP_186998968.1">
    <property type="nucleotide sequence ID" value="NZ_JACRWH010000017.1"/>
</dbReference>
<organism evidence="8 9">
    <name type="scientific">Holdemanella hominis</name>
    <dbReference type="NCBI Taxonomy" id="2764327"/>
    <lineage>
        <taxon>Bacteria</taxon>
        <taxon>Bacillati</taxon>
        <taxon>Bacillota</taxon>
        <taxon>Erysipelotrichia</taxon>
        <taxon>Erysipelotrichales</taxon>
        <taxon>Erysipelotrichaceae</taxon>
        <taxon>Holdemanella</taxon>
    </lineage>
</organism>
<accession>A0ABR7KHQ3</accession>
<dbReference type="InterPro" id="IPR011010">
    <property type="entry name" value="DNA_brk_join_enz"/>
</dbReference>
<evidence type="ECO:0000256" key="3">
    <source>
        <dbReference type="ARBA" id="ARBA00023125"/>
    </source>
</evidence>
<dbReference type="InterPro" id="IPR050808">
    <property type="entry name" value="Phage_Integrase"/>
</dbReference>
<evidence type="ECO:0000259" key="7">
    <source>
        <dbReference type="PROSITE" id="PS51900"/>
    </source>
</evidence>
<gene>
    <name evidence="8" type="ORF">H8911_05725</name>
</gene>
<dbReference type="EMBL" id="JACRWH010000017">
    <property type="protein sequence ID" value="MBC6012244.1"/>
    <property type="molecule type" value="Genomic_DNA"/>
</dbReference>
<evidence type="ECO:0000313" key="8">
    <source>
        <dbReference type="EMBL" id="MBC6012244.1"/>
    </source>
</evidence>
<dbReference type="PANTHER" id="PTHR30629:SF2">
    <property type="entry name" value="PROPHAGE INTEGRASE INTS-RELATED"/>
    <property type="match status" value="1"/>
</dbReference>
<evidence type="ECO:0000313" key="9">
    <source>
        <dbReference type="Proteomes" id="UP000649075"/>
    </source>
</evidence>
<name>A0ABR7KHQ3_9FIRM</name>
<feature type="domain" description="Tyr recombinase" evidence="6">
    <location>
        <begin position="167"/>
        <end position="367"/>
    </location>
</feature>
<reference evidence="8 9" key="1">
    <citation type="submission" date="2020-08" db="EMBL/GenBank/DDBJ databases">
        <authorList>
            <person name="Liu C."/>
            <person name="Sun Q."/>
        </authorList>
    </citation>
    <scope>NUCLEOTIDE SEQUENCE [LARGE SCALE GENOMIC DNA]</scope>
    <source>
        <strain evidence="8 9">L34</strain>
    </source>
</reference>
<dbReference type="Gene3D" id="1.10.150.130">
    <property type="match status" value="1"/>
</dbReference>
<evidence type="ECO:0000256" key="1">
    <source>
        <dbReference type="ARBA" id="ARBA00008857"/>
    </source>
</evidence>
<comment type="similarity">
    <text evidence="1">Belongs to the 'phage' integrase family.</text>
</comment>
<feature type="domain" description="Core-binding (CB)" evidence="7">
    <location>
        <begin position="63"/>
        <end position="144"/>
    </location>
</feature>
<evidence type="ECO:0000259" key="6">
    <source>
        <dbReference type="PROSITE" id="PS51898"/>
    </source>
</evidence>
<dbReference type="Proteomes" id="UP000649075">
    <property type="component" value="Unassembled WGS sequence"/>
</dbReference>
<evidence type="ECO:0000256" key="4">
    <source>
        <dbReference type="ARBA" id="ARBA00023172"/>
    </source>
</evidence>
<keyword evidence="4" id="KW-0233">DNA recombination</keyword>
<dbReference type="InterPro" id="IPR002104">
    <property type="entry name" value="Integrase_catalytic"/>
</dbReference>
<sequence>MTVLHEKLRGKDTGYWIIQCTNPLTHKRTTIRRNPKTDAKFKTKRSAQEFELQFLKSSMDLNMKFSGLFEDYCNYLEVHKSGKSLIDMKSRYNRFFVHLKNKKIVNIRESDMNLIVRDMQSNGYHSSYINTIITTMKILMNFAVKKGYINNNPIANYPKLKVAKTNDDLKFWTPEQMKQVIESIPEVYKTAPDVRQIQHIIRFGYFTGMRYGEIRALRWKDIDFNNNIININNHISKHNTERAGRKNGDYHQLVMDDDTRAVLTEIYENHKKQPEFTNDCYVFHSATRGPYFPLAATTGNKYMMKLAEANGLKHITFHGLRHSHASYLISIVGLSEAEVADRLGDTVAVTSKTYAKFFNQARVRAANKISSHKLGF</sequence>
<dbReference type="CDD" id="cd00796">
    <property type="entry name" value="INT_Rci_Hp1_C"/>
    <property type="match status" value="1"/>
</dbReference>
<evidence type="ECO:0000256" key="2">
    <source>
        <dbReference type="ARBA" id="ARBA00022908"/>
    </source>
</evidence>
<keyword evidence="2" id="KW-0229">DNA integration</keyword>
<keyword evidence="3 5" id="KW-0238">DNA-binding</keyword>
<dbReference type="InterPro" id="IPR010998">
    <property type="entry name" value="Integrase_recombinase_N"/>
</dbReference>
<proteinExistence type="inferred from homology"/>
<dbReference type="InterPro" id="IPR044068">
    <property type="entry name" value="CB"/>
</dbReference>